<feature type="region of interest" description="Disordered" evidence="2">
    <location>
        <begin position="104"/>
        <end position="140"/>
    </location>
</feature>
<dbReference type="OrthoDB" id="409543at2759"/>
<evidence type="ECO:0000313" key="4">
    <source>
        <dbReference type="EMBL" id="CAB9502136.1"/>
    </source>
</evidence>
<evidence type="ECO:0008006" key="6">
    <source>
        <dbReference type="Google" id="ProtNLM"/>
    </source>
</evidence>
<evidence type="ECO:0000256" key="2">
    <source>
        <dbReference type="SAM" id="MobiDB-lite"/>
    </source>
</evidence>
<comment type="caution">
    <text evidence="4">The sequence shown here is derived from an EMBL/GenBank/DDBJ whole genome shotgun (WGS) entry which is preliminary data.</text>
</comment>
<dbReference type="EMBL" id="CAICTM010000127">
    <property type="protein sequence ID" value="CAB9502136.1"/>
    <property type="molecule type" value="Genomic_DNA"/>
</dbReference>
<name>A0A9N8H5Y4_9STRA</name>
<keyword evidence="3" id="KW-0472">Membrane</keyword>
<dbReference type="AlphaFoldDB" id="A0A9N8H5Y4"/>
<organism evidence="4 5">
    <name type="scientific">Seminavis robusta</name>
    <dbReference type="NCBI Taxonomy" id="568900"/>
    <lineage>
        <taxon>Eukaryota</taxon>
        <taxon>Sar</taxon>
        <taxon>Stramenopiles</taxon>
        <taxon>Ochrophyta</taxon>
        <taxon>Bacillariophyta</taxon>
        <taxon>Bacillariophyceae</taxon>
        <taxon>Bacillariophycidae</taxon>
        <taxon>Naviculales</taxon>
        <taxon>Naviculaceae</taxon>
        <taxon>Seminavis</taxon>
    </lineage>
</organism>
<dbReference type="GO" id="GO:0016020">
    <property type="term" value="C:membrane"/>
    <property type="evidence" value="ECO:0007669"/>
    <property type="project" value="GOC"/>
</dbReference>
<keyword evidence="1" id="KW-0808">Transferase</keyword>
<protein>
    <recommendedName>
        <fullName evidence="6">Glycosyltransferase</fullName>
    </recommendedName>
</protein>
<accession>A0A9N8H5Y4</accession>
<gene>
    <name evidence="4" type="ORF">SEMRO_128_G061280.1</name>
</gene>
<feature type="transmembrane region" description="Helical" evidence="3">
    <location>
        <begin position="33"/>
        <end position="53"/>
    </location>
</feature>
<keyword evidence="3" id="KW-0812">Transmembrane</keyword>
<dbReference type="SUPFAM" id="SSF53448">
    <property type="entry name" value="Nucleotide-diphospho-sugar transferases"/>
    <property type="match status" value="1"/>
</dbReference>
<dbReference type="PANTHER" id="PTHR32385:SF15">
    <property type="entry name" value="INOSITOL PHOSPHOCERAMIDE MANNOSYLTRANSFERASE 1"/>
    <property type="match status" value="1"/>
</dbReference>
<dbReference type="GO" id="GO:0051999">
    <property type="term" value="P:mannosyl-inositol phosphorylceramide biosynthetic process"/>
    <property type="evidence" value="ECO:0007669"/>
    <property type="project" value="TreeGrafter"/>
</dbReference>
<dbReference type="Pfam" id="PF04488">
    <property type="entry name" value="Gly_transf_sug"/>
    <property type="match status" value="1"/>
</dbReference>
<evidence type="ECO:0000313" key="5">
    <source>
        <dbReference type="Proteomes" id="UP001153069"/>
    </source>
</evidence>
<evidence type="ECO:0000256" key="3">
    <source>
        <dbReference type="SAM" id="Phobius"/>
    </source>
</evidence>
<evidence type="ECO:0000256" key="1">
    <source>
        <dbReference type="ARBA" id="ARBA00022679"/>
    </source>
</evidence>
<dbReference type="InterPro" id="IPR029044">
    <property type="entry name" value="Nucleotide-diphossugar_trans"/>
</dbReference>
<dbReference type="PANTHER" id="PTHR32385">
    <property type="entry name" value="MANNOSYL PHOSPHORYLINOSITOL CERAMIDE SYNTHASE"/>
    <property type="match status" value="1"/>
</dbReference>
<keyword evidence="5" id="KW-1185">Reference proteome</keyword>
<dbReference type="InterPro" id="IPR051706">
    <property type="entry name" value="Glycosyltransferase_domain"/>
</dbReference>
<sequence>MMATSTAATGRRRNGQVVLPIIYMQPQSRTQRFLPLVIVASCGVWIFAMGALLERLPPGRAFPDDMTAKRLPQVTTSMQGTPVRVLKETDLDEDNQITTRHAVEHTSTTTTTITTKSATQVKTESPSATNEQKYPPTIGKSHQIPNVLIFTHNVNLLQYNKNQPDNQQENRTKEEQQELLALQKNIHATIDKHPRATVRFLTDKDCVQSLQAALGPNAPLIDHFRNETMGMYKADICRGAALWETGGIYLDVDVGVRMHLLDVLQPNTTFATSLVHRDSKHPGNFFQAFMATTPRHAILERYLQLFLEHYQGTRPIQRGPLGVILLRQAFDDVIMSEGEIWAMNGKPVNDKDKSFRLGPKLVDTRHHGRIQLWQEVLYNPKFLSNVVPAPTWGTRRACHFVVVADQKFPLTVPLYSRIEGSRMCPRRSDAQMTTA</sequence>
<dbReference type="Gene3D" id="3.90.550.20">
    <property type="match status" value="1"/>
</dbReference>
<feature type="compositionally biased region" description="Low complexity" evidence="2">
    <location>
        <begin position="105"/>
        <end position="123"/>
    </location>
</feature>
<proteinExistence type="predicted"/>
<keyword evidence="3" id="KW-1133">Transmembrane helix</keyword>
<dbReference type="Proteomes" id="UP001153069">
    <property type="component" value="Unassembled WGS sequence"/>
</dbReference>
<dbReference type="InterPro" id="IPR007577">
    <property type="entry name" value="GlycoTrfase_DXD_sugar-bd_CS"/>
</dbReference>
<reference evidence="4" key="1">
    <citation type="submission" date="2020-06" db="EMBL/GenBank/DDBJ databases">
        <authorList>
            <consortium name="Plant Systems Biology data submission"/>
        </authorList>
    </citation>
    <scope>NUCLEOTIDE SEQUENCE</scope>
    <source>
        <strain evidence="4">D6</strain>
    </source>
</reference>
<dbReference type="GO" id="GO:0000030">
    <property type="term" value="F:mannosyltransferase activity"/>
    <property type="evidence" value="ECO:0007669"/>
    <property type="project" value="TreeGrafter"/>
</dbReference>